<protein>
    <recommendedName>
        <fullName evidence="8">Carbamoyltransferase</fullName>
        <ecNumber evidence="8">6.2.-.-</ecNumber>
    </recommendedName>
</protein>
<dbReference type="InterPro" id="IPR041440">
    <property type="entry name" value="HypF_C"/>
</dbReference>
<dbReference type="PROSITE" id="PS51160">
    <property type="entry name" value="ACYLPHOSPHATASE_3"/>
    <property type="match status" value="1"/>
</dbReference>
<evidence type="ECO:0000256" key="3">
    <source>
        <dbReference type="ARBA" id="ARBA00022598"/>
    </source>
</evidence>
<evidence type="ECO:0000259" key="11">
    <source>
        <dbReference type="PROSITE" id="PS51163"/>
    </source>
</evidence>
<dbReference type="PROSITE" id="PS00150">
    <property type="entry name" value="ACYLPHOSPHATASE_1"/>
    <property type="match status" value="1"/>
</dbReference>
<dbReference type="InterPro" id="IPR011125">
    <property type="entry name" value="Znf_HypF"/>
</dbReference>
<dbReference type="InterPro" id="IPR006070">
    <property type="entry name" value="Sua5-like_dom"/>
</dbReference>
<dbReference type="InterPro" id="IPR051060">
    <property type="entry name" value="Carbamoyltrans_HypF-like"/>
</dbReference>
<evidence type="ECO:0000256" key="4">
    <source>
        <dbReference type="ARBA" id="ARBA00022723"/>
    </source>
</evidence>
<dbReference type="Pfam" id="PF01300">
    <property type="entry name" value="Sua5_yciO_yrdC"/>
    <property type="match status" value="1"/>
</dbReference>
<reference evidence="13" key="1">
    <citation type="submission" date="2016-02" db="EMBL/GenBank/DDBJ databases">
        <authorList>
            <person name="Holder M.E."/>
            <person name="Ajami N.J."/>
            <person name="Petrosino J.F."/>
        </authorList>
    </citation>
    <scope>NUCLEOTIDE SEQUENCE [LARGE SCALE GENOMIC DNA]</scope>
    <source>
        <strain evidence="13">DSM 12838</strain>
    </source>
</reference>
<dbReference type="InterPro" id="IPR017968">
    <property type="entry name" value="Acylphosphatase_CS"/>
</dbReference>
<dbReference type="PROSITE" id="PS51163">
    <property type="entry name" value="YRDC"/>
    <property type="match status" value="1"/>
</dbReference>
<accession>A0A0X8JP81</accession>
<dbReference type="RefSeq" id="WP_066603649.1">
    <property type="nucleotide sequence ID" value="NZ_CP014230.1"/>
</dbReference>
<dbReference type="SUPFAM" id="SSF55821">
    <property type="entry name" value="YrdC/RibB"/>
    <property type="match status" value="1"/>
</dbReference>
<dbReference type="Pfam" id="PF17788">
    <property type="entry name" value="HypF_C"/>
    <property type="match status" value="1"/>
</dbReference>
<dbReference type="Pfam" id="PF22521">
    <property type="entry name" value="HypF_C_2"/>
    <property type="match status" value="1"/>
</dbReference>
<feature type="active site" evidence="9">
    <location>
        <position position="18"/>
    </location>
</feature>
<evidence type="ECO:0000259" key="10">
    <source>
        <dbReference type="PROSITE" id="PS51160"/>
    </source>
</evidence>
<keyword evidence="13" id="KW-1185">Reference proteome</keyword>
<dbReference type="InterPro" id="IPR004421">
    <property type="entry name" value="Carbamoyltransferase_HypF"/>
</dbReference>
<dbReference type="PANTHER" id="PTHR42959:SF1">
    <property type="entry name" value="CARBAMOYLTRANSFERASE HYPF"/>
    <property type="match status" value="1"/>
</dbReference>
<keyword evidence="9" id="KW-0378">Hydrolase</keyword>
<dbReference type="Pfam" id="PF00708">
    <property type="entry name" value="Acylphosphatase"/>
    <property type="match status" value="1"/>
</dbReference>
<dbReference type="InterPro" id="IPR017945">
    <property type="entry name" value="DHBP_synth_RibB-like_a/b_dom"/>
</dbReference>
<evidence type="ECO:0000256" key="1">
    <source>
        <dbReference type="ARBA" id="ARBA00004711"/>
    </source>
</evidence>
<feature type="active site" evidence="9">
    <location>
        <position position="36"/>
    </location>
</feature>
<evidence type="ECO:0000256" key="2">
    <source>
        <dbReference type="ARBA" id="ARBA00008097"/>
    </source>
</evidence>
<dbReference type="Gene3D" id="3.30.420.40">
    <property type="match status" value="1"/>
</dbReference>
<dbReference type="GO" id="GO:0008270">
    <property type="term" value="F:zinc ion binding"/>
    <property type="evidence" value="ECO:0007669"/>
    <property type="project" value="UniProtKB-KW"/>
</dbReference>
<dbReference type="Gene3D" id="3.30.420.360">
    <property type="match status" value="1"/>
</dbReference>
<dbReference type="GO" id="GO:0016874">
    <property type="term" value="F:ligase activity"/>
    <property type="evidence" value="ECO:0007669"/>
    <property type="project" value="UniProtKB-UniRule"/>
</dbReference>
<dbReference type="NCBIfam" id="TIGR00143">
    <property type="entry name" value="hypF"/>
    <property type="match status" value="1"/>
</dbReference>
<dbReference type="STRING" id="888061.AXF15_04050"/>
<dbReference type="PANTHER" id="PTHR42959">
    <property type="entry name" value="CARBAMOYLTRANSFERASE"/>
    <property type="match status" value="1"/>
</dbReference>
<dbReference type="AlphaFoldDB" id="A0A0X8JP81"/>
<comment type="catalytic activity">
    <reaction evidence="7">
        <text>C-terminal L-cysteinyl-[HypE protein] + carbamoyl phosphate + ATP + H2O = C-terminal S-carboxamide-L-cysteinyl-[HypE protein] + AMP + phosphate + diphosphate + H(+)</text>
        <dbReference type="Rhea" id="RHEA:55636"/>
        <dbReference type="Rhea" id="RHEA-COMP:14247"/>
        <dbReference type="Rhea" id="RHEA-COMP:14392"/>
        <dbReference type="ChEBI" id="CHEBI:15377"/>
        <dbReference type="ChEBI" id="CHEBI:15378"/>
        <dbReference type="ChEBI" id="CHEBI:30616"/>
        <dbReference type="ChEBI" id="CHEBI:33019"/>
        <dbReference type="ChEBI" id="CHEBI:43474"/>
        <dbReference type="ChEBI" id="CHEBI:58228"/>
        <dbReference type="ChEBI" id="CHEBI:76913"/>
        <dbReference type="ChEBI" id="CHEBI:139126"/>
        <dbReference type="ChEBI" id="CHEBI:456215"/>
    </reaction>
</comment>
<dbReference type="Pfam" id="PF07503">
    <property type="entry name" value="zf-HYPF"/>
    <property type="match status" value="2"/>
</dbReference>
<keyword evidence="6" id="KW-0862">Zinc</keyword>
<comment type="pathway">
    <text evidence="1">Protein modification; [NiFe] hydrogenase maturation.</text>
</comment>
<dbReference type="Proteomes" id="UP000063964">
    <property type="component" value="Chromosome"/>
</dbReference>
<dbReference type="GO" id="GO:0016743">
    <property type="term" value="F:carboxyl- or carbamoyltransferase activity"/>
    <property type="evidence" value="ECO:0007669"/>
    <property type="project" value="UniProtKB-UniRule"/>
</dbReference>
<dbReference type="InterPro" id="IPR001792">
    <property type="entry name" value="Acylphosphatase-like_dom"/>
</dbReference>
<sequence length="761" mass="83591">MNRWRWVLTGAVQGVGFRPFVYRTARATGVTGQVANTSSGVVVEIQGSTEDLAGFEDIFTANLPPLARIVTWKREILPPCGGETGFRILASTGGAGHQVLISPDVAVCADCLKDLCDPVNRRHGYAFTNCTNCGPRYTITRSIPYDRASTSMSCFPLCAKCREEYENPLDRRFHAQPNACPVCGPRLWLTDAKGIKIAENNLAMEQAAYLLGQGEILAMKGLGGFHLACDARNQDAVELLRQRKKRPDKPLAIMLSDLETVRRLCIVSRAEETLLSGRERPIVLLRAREHTGLAAGLSPDTAWLGVMLPYTPLHHVLFAELPSDAALVMTSGNAVSEPICLGNREALHRIGSMAGYFLLHDRDILVRCDDSVLRCVGETPQFIRRARGYTPAPVDLGRECPPVLGMGALLKNTVCLLKGRQAFVSQHIGDLENMETQDFFEETIAHLTDILQVSPAAVVHDLHPDFPSTRYARRTELPCFSLQHHFAHIYSVLAENRFAGKAVGLALDGAGLGTDGTIWGGEALLVDGIRQERLGRFSLVRQPGGDEAVREPWRMGRAYLYALGVTDQESIPWLEEYAPADAVVVRMLERGLNAPWTSSCGRLFDAVAALLGLCRRISYEGQAAIRLEALQDKSAEGVYRCPLIERDGLLELDTLELFTQVYGEWHSGVPVPVISRRFHMGLVAGLDELAFRLCREYSCQTVALSGGVMHNMTIARRLPCVLEEHGLRVLTHKLLPPGDGCVSLGQAFYGSLILATSSERT</sequence>
<organism evidence="12 13">
    <name type="scientific">Desulfomicrobium orale DSM 12838</name>
    <dbReference type="NCBI Taxonomy" id="888061"/>
    <lineage>
        <taxon>Bacteria</taxon>
        <taxon>Pseudomonadati</taxon>
        <taxon>Thermodesulfobacteriota</taxon>
        <taxon>Desulfovibrionia</taxon>
        <taxon>Desulfovibrionales</taxon>
        <taxon>Desulfomicrobiaceae</taxon>
        <taxon>Desulfomicrobium</taxon>
    </lineage>
</organism>
<evidence type="ECO:0000256" key="8">
    <source>
        <dbReference type="PIRNR" id="PIRNR006256"/>
    </source>
</evidence>
<dbReference type="Gene3D" id="3.90.870.50">
    <property type="match status" value="1"/>
</dbReference>
<keyword evidence="5" id="KW-0863">Zinc-finger</keyword>
<comment type="similarity">
    <text evidence="2 8">Belongs to the carbamoyltransferase HypF family.</text>
</comment>
<dbReference type="KEGG" id="doa:AXF15_04050"/>
<dbReference type="OrthoDB" id="9808093at2"/>
<evidence type="ECO:0000313" key="12">
    <source>
        <dbReference type="EMBL" id="AMD92362.1"/>
    </source>
</evidence>
<name>A0A0X8JP81_9BACT</name>
<dbReference type="SUPFAM" id="SSF54975">
    <property type="entry name" value="Acylphosphatase/BLUF domain-like"/>
    <property type="match status" value="1"/>
</dbReference>
<dbReference type="UniPathway" id="UPA00335"/>
<dbReference type="PIRSF" id="PIRSF006256">
    <property type="entry name" value="CMPcnvr_hdrg_mat"/>
    <property type="match status" value="1"/>
</dbReference>
<dbReference type="GO" id="GO:0003998">
    <property type="term" value="F:acylphosphatase activity"/>
    <property type="evidence" value="ECO:0007669"/>
    <property type="project" value="UniProtKB-EC"/>
</dbReference>
<evidence type="ECO:0000313" key="13">
    <source>
        <dbReference type="Proteomes" id="UP000063964"/>
    </source>
</evidence>
<dbReference type="EMBL" id="CP014230">
    <property type="protein sequence ID" value="AMD92362.1"/>
    <property type="molecule type" value="Genomic_DNA"/>
</dbReference>
<evidence type="ECO:0000256" key="9">
    <source>
        <dbReference type="PROSITE-ProRule" id="PRU00520"/>
    </source>
</evidence>
<dbReference type="EC" id="6.2.-.-" evidence="8"/>
<gene>
    <name evidence="12" type="ORF">AXF15_04050</name>
</gene>
<keyword evidence="3" id="KW-0436">Ligase</keyword>
<evidence type="ECO:0000256" key="6">
    <source>
        <dbReference type="ARBA" id="ARBA00022833"/>
    </source>
</evidence>
<evidence type="ECO:0000256" key="5">
    <source>
        <dbReference type="ARBA" id="ARBA00022771"/>
    </source>
</evidence>
<dbReference type="Gene3D" id="3.30.110.120">
    <property type="match status" value="1"/>
</dbReference>
<comment type="catalytic activity">
    <reaction evidence="9">
        <text>an acyl phosphate + H2O = a carboxylate + phosphate + H(+)</text>
        <dbReference type="Rhea" id="RHEA:14965"/>
        <dbReference type="ChEBI" id="CHEBI:15377"/>
        <dbReference type="ChEBI" id="CHEBI:15378"/>
        <dbReference type="ChEBI" id="CHEBI:29067"/>
        <dbReference type="ChEBI" id="CHEBI:43474"/>
        <dbReference type="ChEBI" id="CHEBI:59918"/>
        <dbReference type="EC" id="3.6.1.7"/>
    </reaction>
</comment>
<feature type="domain" description="Acylphosphatase-like" evidence="10">
    <location>
        <begin position="3"/>
        <end position="90"/>
    </location>
</feature>
<dbReference type="InterPro" id="IPR036046">
    <property type="entry name" value="Acylphosphatase-like_dom_sf"/>
</dbReference>
<dbReference type="GO" id="GO:0051604">
    <property type="term" value="P:protein maturation"/>
    <property type="evidence" value="ECO:0007669"/>
    <property type="project" value="TreeGrafter"/>
</dbReference>
<proteinExistence type="inferred from homology"/>
<dbReference type="InterPro" id="IPR055128">
    <property type="entry name" value="HypF_C_2"/>
</dbReference>
<feature type="domain" description="YrdC-like" evidence="11">
    <location>
        <begin position="201"/>
        <end position="388"/>
    </location>
</feature>
<dbReference type="GO" id="GO:0003725">
    <property type="term" value="F:double-stranded RNA binding"/>
    <property type="evidence" value="ECO:0007669"/>
    <property type="project" value="InterPro"/>
</dbReference>
<keyword evidence="4" id="KW-0479">Metal-binding</keyword>
<evidence type="ECO:0000256" key="7">
    <source>
        <dbReference type="ARBA" id="ARBA00048220"/>
    </source>
</evidence>